<dbReference type="Gene3D" id="2.20.100.10">
    <property type="entry name" value="Thrombospondin type-1 (TSP1) repeat"/>
    <property type="match status" value="6"/>
</dbReference>
<evidence type="ECO:0000256" key="3">
    <source>
        <dbReference type="ARBA" id="ARBA00022729"/>
    </source>
</evidence>
<comment type="subcellular location">
    <subcellularLocation>
        <location evidence="1">Secreted</location>
    </subcellularLocation>
</comment>
<dbReference type="Pfam" id="PF00090">
    <property type="entry name" value="TSP_1"/>
    <property type="match status" value="5"/>
</dbReference>
<dbReference type="PANTHER" id="PTHR22906">
    <property type="entry name" value="PROPERDIN"/>
    <property type="match status" value="1"/>
</dbReference>
<reference evidence="8" key="2">
    <citation type="submission" date="2025-09" db="UniProtKB">
        <authorList>
            <consortium name="Ensembl"/>
        </authorList>
    </citation>
    <scope>IDENTIFICATION</scope>
</reference>
<feature type="region of interest" description="Disordered" evidence="6">
    <location>
        <begin position="154"/>
        <end position="270"/>
    </location>
</feature>
<keyword evidence="4" id="KW-0677">Repeat</keyword>
<proteinExistence type="predicted"/>
<evidence type="ECO:0000313" key="9">
    <source>
        <dbReference type="Proteomes" id="UP000694382"/>
    </source>
</evidence>
<dbReference type="SMART" id="SM00209">
    <property type="entry name" value="TSP1"/>
    <property type="match status" value="6"/>
</dbReference>
<dbReference type="PROSITE" id="PS50092">
    <property type="entry name" value="TSP1"/>
    <property type="match status" value="5"/>
</dbReference>
<feature type="compositionally biased region" description="Basic and acidic residues" evidence="6">
    <location>
        <begin position="223"/>
        <end position="255"/>
    </location>
</feature>
<keyword evidence="3 7" id="KW-0732">Signal</keyword>
<dbReference type="Pfam" id="PF22195">
    <property type="entry name" value="TSP1_CFP_C"/>
    <property type="match status" value="1"/>
</dbReference>
<accession>A0A8C3NEJ2</accession>
<dbReference type="InterPro" id="IPR054019">
    <property type="entry name" value="CFP_TSR_C"/>
</dbReference>
<dbReference type="AlphaFoldDB" id="A0A8C3NEJ2"/>
<organism evidence="8 9">
    <name type="scientific">Geospiza parvula</name>
    <name type="common">Small tree-finch</name>
    <name type="synonym">Camarhynchus parvulus</name>
    <dbReference type="NCBI Taxonomy" id="87175"/>
    <lineage>
        <taxon>Eukaryota</taxon>
        <taxon>Metazoa</taxon>
        <taxon>Chordata</taxon>
        <taxon>Craniata</taxon>
        <taxon>Vertebrata</taxon>
        <taxon>Euteleostomi</taxon>
        <taxon>Archelosauria</taxon>
        <taxon>Archosauria</taxon>
        <taxon>Dinosauria</taxon>
        <taxon>Saurischia</taxon>
        <taxon>Theropoda</taxon>
        <taxon>Coelurosauria</taxon>
        <taxon>Aves</taxon>
        <taxon>Neognathae</taxon>
        <taxon>Neoaves</taxon>
        <taxon>Telluraves</taxon>
        <taxon>Australaves</taxon>
        <taxon>Passeriformes</taxon>
        <taxon>Thraupidae</taxon>
        <taxon>Camarhynchus</taxon>
    </lineage>
</organism>
<dbReference type="Ensembl" id="ENSCPVT00000020745.2">
    <property type="protein sequence ID" value="ENSCPVP00000019859.2"/>
    <property type="gene ID" value="ENSCPVG00000014446.2"/>
</dbReference>
<evidence type="ECO:0000256" key="1">
    <source>
        <dbReference type="ARBA" id="ARBA00004613"/>
    </source>
</evidence>
<dbReference type="InterPro" id="IPR049536">
    <property type="entry name" value="CFP_TSR-0"/>
</dbReference>
<evidence type="ECO:0000256" key="5">
    <source>
        <dbReference type="ARBA" id="ARBA00023157"/>
    </source>
</evidence>
<sequence>MAAPGLLLVLGLLLTHSGSPGHGAATPVWCFTRLEEDGEGGACVEPLGEEPLPLADCCLNHAYGYRLRPHGHCRSCRAGAWGPWEPWSSCSVSCDEGTQRRGRSRGHGGGHAGDSTEWQLRACDMGCCPDAGIWGPWSPWGRCSVTCGRGGAQRRHRSCSSPSPQCGATCGPGDSEDTRECEGTAGTCPGEGREKGGGRGTGREIGGGERKKVGEGRQGVKWGEGENPRTLRDSPPVRDLGEGEGVKVGEGRDAVGAEPPLTPPPAVAGAWGPWGPWGPCSGSCRGAGPGPGRSRRRRCDSPEPSRDPPGAPCPGNGADSEPCPGLPPCPVDGAWGAWSPATPCPVTCGLGGVVQRRSCDAPSPKHGGRGCEGPRSRRGLCGPRDPCPAPVFWGPWGPWSPCQRPWGDISCSRAVGQQKRTRDCEGRSPGGAACPTDQGGSIELRACYSVQNCVLRGNWSDWSPWGLCTPPCGAEPTRSRSRECRPSLPDYPLSVPRVGSPGVAPVSFWGSPRPLCAPLEGQRLRLEETKPCRNVRPCPHPEDEGDSR</sequence>
<dbReference type="FunFam" id="2.20.100.10:FF:000001">
    <property type="entry name" value="semaphorin-5A isoform X1"/>
    <property type="match status" value="1"/>
</dbReference>
<evidence type="ECO:0000256" key="7">
    <source>
        <dbReference type="SAM" id="SignalP"/>
    </source>
</evidence>
<keyword evidence="5" id="KW-1015">Disulfide bond</keyword>
<dbReference type="Proteomes" id="UP000694382">
    <property type="component" value="Unassembled WGS sequence"/>
</dbReference>
<dbReference type="InterPro" id="IPR036383">
    <property type="entry name" value="TSP1_rpt_sf"/>
</dbReference>
<feature type="region of interest" description="Disordered" evidence="6">
    <location>
        <begin position="285"/>
        <end position="318"/>
    </location>
</feature>
<evidence type="ECO:0000256" key="2">
    <source>
        <dbReference type="ARBA" id="ARBA00022525"/>
    </source>
</evidence>
<name>A0A8C3NEJ2_GEOPR</name>
<feature type="compositionally biased region" description="Basic and acidic residues" evidence="6">
    <location>
        <begin position="206"/>
        <end position="215"/>
    </location>
</feature>
<evidence type="ECO:0000256" key="4">
    <source>
        <dbReference type="ARBA" id="ARBA00022737"/>
    </source>
</evidence>
<feature type="signal peptide" evidence="7">
    <location>
        <begin position="1"/>
        <end position="17"/>
    </location>
</feature>
<dbReference type="PRINTS" id="PR01705">
    <property type="entry name" value="TSP1REPEAT"/>
</dbReference>
<keyword evidence="9" id="KW-1185">Reference proteome</keyword>
<protein>
    <submittedName>
        <fullName evidence="8">Uncharacterized protein</fullName>
    </submittedName>
</protein>
<reference evidence="8" key="1">
    <citation type="submission" date="2025-08" db="UniProtKB">
        <authorList>
            <consortium name="Ensembl"/>
        </authorList>
    </citation>
    <scope>IDENTIFICATION</scope>
</reference>
<dbReference type="InterPro" id="IPR000884">
    <property type="entry name" value="TSP1_rpt"/>
</dbReference>
<evidence type="ECO:0000256" key="6">
    <source>
        <dbReference type="SAM" id="MobiDB-lite"/>
    </source>
</evidence>
<dbReference type="SUPFAM" id="SSF82895">
    <property type="entry name" value="TSP-1 type 1 repeat"/>
    <property type="match status" value="6"/>
</dbReference>
<dbReference type="PANTHER" id="PTHR22906:SF43">
    <property type="entry name" value="PROPERDIN"/>
    <property type="match status" value="1"/>
</dbReference>
<keyword evidence="2" id="KW-0964">Secreted</keyword>
<accession>A0A8U8C1S6</accession>
<feature type="chain" id="PRO_5043949812" evidence="7">
    <location>
        <begin position="18"/>
        <end position="548"/>
    </location>
</feature>
<evidence type="ECO:0000313" key="8">
    <source>
        <dbReference type="Ensembl" id="ENSCPVP00000019859.2"/>
    </source>
</evidence>
<dbReference type="InterPro" id="IPR052065">
    <property type="entry name" value="Compl_asym_regulator"/>
</dbReference>
<dbReference type="Pfam" id="PF18487">
    <property type="entry name" value="TSR"/>
    <property type="match status" value="1"/>
</dbReference>